<proteinExistence type="predicted"/>
<evidence type="ECO:0000313" key="1">
    <source>
        <dbReference type="EMBL" id="KAF2660921.1"/>
    </source>
</evidence>
<keyword evidence="2" id="KW-1185">Reference proteome</keyword>
<gene>
    <name evidence="1" type="ORF">K491DRAFT_674235</name>
</gene>
<evidence type="ECO:0000313" key="2">
    <source>
        <dbReference type="Proteomes" id="UP000799324"/>
    </source>
</evidence>
<reference evidence="1" key="1">
    <citation type="journal article" date="2020" name="Stud. Mycol.">
        <title>101 Dothideomycetes genomes: a test case for predicting lifestyles and emergence of pathogens.</title>
        <authorList>
            <person name="Haridas S."/>
            <person name="Albert R."/>
            <person name="Binder M."/>
            <person name="Bloem J."/>
            <person name="Labutti K."/>
            <person name="Salamov A."/>
            <person name="Andreopoulos B."/>
            <person name="Baker S."/>
            <person name="Barry K."/>
            <person name="Bills G."/>
            <person name="Bluhm B."/>
            <person name="Cannon C."/>
            <person name="Castanera R."/>
            <person name="Culley D."/>
            <person name="Daum C."/>
            <person name="Ezra D."/>
            <person name="Gonzalez J."/>
            <person name="Henrissat B."/>
            <person name="Kuo A."/>
            <person name="Liang C."/>
            <person name="Lipzen A."/>
            <person name="Lutzoni F."/>
            <person name="Magnuson J."/>
            <person name="Mondo S."/>
            <person name="Nolan M."/>
            <person name="Ohm R."/>
            <person name="Pangilinan J."/>
            <person name="Park H.-J."/>
            <person name="Ramirez L."/>
            <person name="Alfaro M."/>
            <person name="Sun H."/>
            <person name="Tritt A."/>
            <person name="Yoshinaga Y."/>
            <person name="Zwiers L.-H."/>
            <person name="Turgeon B."/>
            <person name="Goodwin S."/>
            <person name="Spatafora J."/>
            <person name="Crous P."/>
            <person name="Grigoriev I."/>
        </authorList>
    </citation>
    <scope>NUCLEOTIDE SEQUENCE</scope>
    <source>
        <strain evidence="1">CBS 122681</strain>
    </source>
</reference>
<accession>A0A6A6TNL9</accession>
<organism evidence="1 2">
    <name type="scientific">Lophiostoma macrostomum CBS 122681</name>
    <dbReference type="NCBI Taxonomy" id="1314788"/>
    <lineage>
        <taxon>Eukaryota</taxon>
        <taxon>Fungi</taxon>
        <taxon>Dikarya</taxon>
        <taxon>Ascomycota</taxon>
        <taxon>Pezizomycotina</taxon>
        <taxon>Dothideomycetes</taxon>
        <taxon>Pleosporomycetidae</taxon>
        <taxon>Pleosporales</taxon>
        <taxon>Lophiostomataceae</taxon>
        <taxon>Lophiostoma</taxon>
    </lineage>
</organism>
<name>A0A6A6TNL9_9PLEO</name>
<sequence>MRNQKVSDMQSQDLFGFTKKVHSTLPRELRDYVYEGLYDMPIAIMTFRKKPEQDPDLTSKPKEQCASLVDRQPQATSTSASAPCQIRGFIIRGHLFPTFFEELAARIATIHPTSEIRFSADVSTMMPSPETLEPYRCSLVSAYTYLERASHITPLFNAARQWAPTLQLLPSWALMLSRKSPCLSISVNVDTSVITVYEVEYPWGQCKSLLMSLNVRMGVIEVGRIPCV</sequence>
<dbReference type="AlphaFoldDB" id="A0A6A6TNL9"/>
<dbReference type="Proteomes" id="UP000799324">
    <property type="component" value="Unassembled WGS sequence"/>
</dbReference>
<dbReference type="EMBL" id="MU004296">
    <property type="protein sequence ID" value="KAF2660921.1"/>
    <property type="molecule type" value="Genomic_DNA"/>
</dbReference>
<protein>
    <submittedName>
        <fullName evidence="1">Uncharacterized protein</fullName>
    </submittedName>
</protein>